<dbReference type="Gene3D" id="3.40.190.10">
    <property type="entry name" value="Periplasmic binding protein-like II"/>
    <property type="match status" value="2"/>
</dbReference>
<proteinExistence type="inferred from homology"/>
<dbReference type="NCBIfam" id="NF007958">
    <property type="entry name" value="PRK10677.1"/>
    <property type="match status" value="1"/>
</dbReference>
<comment type="caution">
    <text evidence="8">The sequence shown here is derived from an EMBL/GenBank/DDBJ whole genome shotgun (WGS) entry which is preliminary data.</text>
</comment>
<dbReference type="Pfam" id="PF13531">
    <property type="entry name" value="SBP_bac_11"/>
    <property type="match status" value="1"/>
</dbReference>
<dbReference type="GO" id="GO:0046872">
    <property type="term" value="F:metal ion binding"/>
    <property type="evidence" value="ECO:0007669"/>
    <property type="project" value="UniProtKB-KW"/>
</dbReference>
<reference evidence="8 9" key="1">
    <citation type="submission" date="2019-06" db="EMBL/GenBank/DDBJ databases">
        <title>Whole genome shotgun sequence of Halomonas halmophila NBRC 15537.</title>
        <authorList>
            <person name="Hosoyama A."/>
            <person name="Uohara A."/>
            <person name="Ohji S."/>
            <person name="Ichikawa N."/>
        </authorList>
    </citation>
    <scope>NUCLEOTIDE SEQUENCE [LARGE SCALE GENOMIC DNA]</scope>
    <source>
        <strain evidence="8 9">NBRC 15537</strain>
    </source>
</reference>
<keyword evidence="3 6" id="KW-0479">Metal-binding</keyword>
<feature type="binding site" evidence="6">
    <location>
        <position position="63"/>
    </location>
    <ligand>
        <name>molybdate</name>
        <dbReference type="ChEBI" id="CHEBI:36264"/>
    </ligand>
</feature>
<dbReference type="AlphaFoldDB" id="A0A4Y4F1T6"/>
<gene>
    <name evidence="8" type="primary">modA</name>
    <name evidence="8" type="ORF">HHA01_07610</name>
</gene>
<evidence type="ECO:0000256" key="6">
    <source>
        <dbReference type="PIRSR" id="PIRSR004846-1"/>
    </source>
</evidence>
<comment type="similarity">
    <text evidence="1">Belongs to the bacterial solute-binding protein ModA family.</text>
</comment>
<name>A0A4Y4F1T6_9GAMM</name>
<accession>A0A4Y4F1T6</accession>
<evidence type="ECO:0000313" key="8">
    <source>
        <dbReference type="EMBL" id="GED21784.1"/>
    </source>
</evidence>
<dbReference type="EMBL" id="BJOC01000012">
    <property type="protein sequence ID" value="GED21784.1"/>
    <property type="molecule type" value="Genomic_DNA"/>
</dbReference>
<dbReference type="InterPro" id="IPR050682">
    <property type="entry name" value="ModA/WtpA"/>
</dbReference>
<dbReference type="InterPro" id="IPR005950">
    <property type="entry name" value="ModA"/>
</dbReference>
<protein>
    <submittedName>
        <fullName evidence="8">Molybdate ABC transporter substrate-binding protein</fullName>
    </submittedName>
</protein>
<feature type="binding site" evidence="6">
    <location>
        <position position="194"/>
    </location>
    <ligand>
        <name>molybdate</name>
        <dbReference type="ChEBI" id="CHEBI:36264"/>
    </ligand>
</feature>
<evidence type="ECO:0000256" key="3">
    <source>
        <dbReference type="ARBA" id="ARBA00022723"/>
    </source>
</evidence>
<dbReference type="PANTHER" id="PTHR30632:SF17">
    <property type="entry name" value="MOLYBDATE-BINDING PROTEIN MODA"/>
    <property type="match status" value="1"/>
</dbReference>
<organism evidence="8 9">
    <name type="scientific">Halomonas halmophila</name>
    <dbReference type="NCBI Taxonomy" id="252"/>
    <lineage>
        <taxon>Bacteria</taxon>
        <taxon>Pseudomonadati</taxon>
        <taxon>Pseudomonadota</taxon>
        <taxon>Gammaproteobacteria</taxon>
        <taxon>Oceanospirillales</taxon>
        <taxon>Halomonadaceae</taxon>
        <taxon>Halomonas</taxon>
    </lineage>
</organism>
<feature type="binding site" evidence="6">
    <location>
        <position position="176"/>
    </location>
    <ligand>
        <name>molybdate</name>
        <dbReference type="ChEBI" id="CHEBI:36264"/>
    </ligand>
</feature>
<dbReference type="PANTHER" id="PTHR30632">
    <property type="entry name" value="MOLYBDATE-BINDING PERIPLASMIC PROTEIN"/>
    <property type="match status" value="1"/>
</dbReference>
<dbReference type="OrthoDB" id="9785015at2"/>
<evidence type="ECO:0000256" key="1">
    <source>
        <dbReference type="ARBA" id="ARBA00009175"/>
    </source>
</evidence>
<keyword evidence="9" id="KW-1185">Reference proteome</keyword>
<dbReference type="FunFam" id="3.40.190.10:FF:000035">
    <property type="entry name" value="Molybdate ABC transporter substrate-binding protein"/>
    <property type="match status" value="1"/>
</dbReference>
<comment type="subunit">
    <text evidence="5">The complex is composed of two ATP-binding proteins (ModC), two transmembrane proteins (ModB) and a solute-binding protein (ModA).</text>
</comment>
<dbReference type="NCBIfam" id="TIGR01256">
    <property type="entry name" value="modA"/>
    <property type="match status" value="1"/>
</dbReference>
<dbReference type="RefSeq" id="WP_141317903.1">
    <property type="nucleotide sequence ID" value="NZ_BJOC01000012.1"/>
</dbReference>
<dbReference type="PIRSF" id="PIRSF004846">
    <property type="entry name" value="ModA"/>
    <property type="match status" value="1"/>
</dbReference>
<keyword evidence="2 6" id="KW-0500">Molybdenum</keyword>
<dbReference type="SUPFAM" id="SSF53850">
    <property type="entry name" value="Periplasmic binding protein-like II"/>
    <property type="match status" value="1"/>
</dbReference>
<dbReference type="GO" id="GO:0030288">
    <property type="term" value="C:outer membrane-bounded periplasmic space"/>
    <property type="evidence" value="ECO:0007669"/>
    <property type="project" value="TreeGrafter"/>
</dbReference>
<dbReference type="GO" id="GO:1901359">
    <property type="term" value="F:tungstate binding"/>
    <property type="evidence" value="ECO:0007669"/>
    <property type="project" value="UniProtKB-ARBA"/>
</dbReference>
<feature type="chain" id="PRO_5021359087" evidence="7">
    <location>
        <begin position="24"/>
        <end position="255"/>
    </location>
</feature>
<dbReference type="GO" id="GO:0030973">
    <property type="term" value="F:molybdate ion binding"/>
    <property type="evidence" value="ECO:0007669"/>
    <property type="project" value="TreeGrafter"/>
</dbReference>
<evidence type="ECO:0000313" key="9">
    <source>
        <dbReference type="Proteomes" id="UP000319812"/>
    </source>
</evidence>
<evidence type="ECO:0000256" key="4">
    <source>
        <dbReference type="ARBA" id="ARBA00022729"/>
    </source>
</evidence>
<sequence>MRRLRCGLCGGALALLTCLPTFAVAEARVELFAAASMTDAIDEALVRFEASHDVDVVPVYAASSTLARQIAHGAPAEVYIPANVKWMDWLGEQGVILSERTALLHNRLALIAPQDSPFDDLAPGEGESLADRLADGERLAVGDPAHVPAGIYARQALESLGEWQALSPRLARAANVRAALALVARGEAPLGVVYRTDALASDAVRSLGLFPESAHPPITYPIATIGAAPSPAALELRGWLESEEAMEIFKAQGFR</sequence>
<evidence type="ECO:0000256" key="7">
    <source>
        <dbReference type="SAM" id="SignalP"/>
    </source>
</evidence>
<dbReference type="Proteomes" id="UP000319812">
    <property type="component" value="Unassembled WGS sequence"/>
</dbReference>
<feature type="signal peptide" evidence="7">
    <location>
        <begin position="1"/>
        <end position="23"/>
    </location>
</feature>
<evidence type="ECO:0000256" key="2">
    <source>
        <dbReference type="ARBA" id="ARBA00022505"/>
    </source>
</evidence>
<dbReference type="GO" id="GO:0015689">
    <property type="term" value="P:molybdate ion transport"/>
    <property type="evidence" value="ECO:0007669"/>
    <property type="project" value="InterPro"/>
</dbReference>
<feature type="binding site" evidence="6">
    <location>
        <position position="149"/>
    </location>
    <ligand>
        <name>molybdate</name>
        <dbReference type="ChEBI" id="CHEBI:36264"/>
    </ligand>
</feature>
<evidence type="ECO:0000256" key="5">
    <source>
        <dbReference type="ARBA" id="ARBA00062515"/>
    </source>
</evidence>
<keyword evidence="4 7" id="KW-0732">Signal</keyword>
<feature type="binding site" evidence="6">
    <location>
        <position position="36"/>
    </location>
    <ligand>
        <name>molybdate</name>
        <dbReference type="ChEBI" id="CHEBI:36264"/>
    </ligand>
</feature>